<dbReference type="EMBL" id="WITJ01000006">
    <property type="protein sequence ID" value="MQW39319.1"/>
    <property type="molecule type" value="Genomic_DNA"/>
</dbReference>
<evidence type="ECO:0000256" key="1">
    <source>
        <dbReference type="ARBA" id="ARBA00005397"/>
    </source>
</evidence>
<name>A0A7X1Z8P1_9LACT</name>
<keyword evidence="3" id="KW-1185">Reference proteome</keyword>
<dbReference type="OrthoDB" id="2360201at2"/>
<reference evidence="2 3" key="1">
    <citation type="submission" date="2019-10" db="EMBL/GenBank/DDBJ databases">
        <authorList>
            <person name="Dong K."/>
        </authorList>
    </citation>
    <scope>NUCLEOTIDE SEQUENCE [LARGE SCALE GENOMIC DNA]</scope>
    <source>
        <strain evidence="2 3">DSM 28960</strain>
    </source>
</reference>
<dbReference type="InterPro" id="IPR038471">
    <property type="entry name" value="MecA_C_sf"/>
</dbReference>
<dbReference type="PANTHER" id="PTHR39161">
    <property type="entry name" value="ADAPTER PROTEIN MECA"/>
    <property type="match status" value="1"/>
</dbReference>
<protein>
    <submittedName>
        <fullName evidence="2">Adaptor protein MecA</fullName>
    </submittedName>
</protein>
<evidence type="ECO:0000313" key="3">
    <source>
        <dbReference type="Proteomes" id="UP000439550"/>
    </source>
</evidence>
<dbReference type="Gene3D" id="3.30.70.1950">
    <property type="match status" value="1"/>
</dbReference>
<proteinExistence type="inferred from homology"/>
<dbReference type="Proteomes" id="UP000439550">
    <property type="component" value="Unassembled WGS sequence"/>
</dbReference>
<dbReference type="InterPro" id="IPR008681">
    <property type="entry name" value="Neg-reg_MecA"/>
</dbReference>
<dbReference type="PANTHER" id="PTHR39161:SF1">
    <property type="entry name" value="ADAPTER PROTEIN MECA 1"/>
    <property type="match status" value="1"/>
</dbReference>
<dbReference type="PIRSF" id="PIRSF029008">
    <property type="entry name" value="MecA"/>
    <property type="match status" value="1"/>
</dbReference>
<comment type="caution">
    <text evidence="2">The sequence shown here is derived from an EMBL/GenBank/DDBJ whole genome shotgun (WGS) entry which is preliminary data.</text>
</comment>
<sequence>MKFENINENTIKISLTFEDLSEHDVKLSDFFQNQQVIEQLFYELVDELGLENRFNQTGVLTFQVQPHPKGVHLIVSEELLGDGDGEIPDDPEEFEEMMNGFYNKLNEIGSNMAAERGIKDFNPGLNISGYSNLKEKPKEVDFIFYAIRFADPMSVLEAVKNVVFSEETSELFECDGAFYLVVLDSIKKHGHLQVDSMRARLMEFGAHSEYSREYLQEYGHCLISDHAMEKLRKI</sequence>
<evidence type="ECO:0000313" key="2">
    <source>
        <dbReference type="EMBL" id="MQW39319.1"/>
    </source>
</evidence>
<dbReference type="AlphaFoldDB" id="A0A7X1Z8P1"/>
<organism evidence="2 3">
    <name type="scientific">Lactococcus hircilactis</name>
    <dbReference type="NCBI Taxonomy" id="1494462"/>
    <lineage>
        <taxon>Bacteria</taxon>
        <taxon>Bacillati</taxon>
        <taxon>Bacillota</taxon>
        <taxon>Bacilli</taxon>
        <taxon>Lactobacillales</taxon>
        <taxon>Streptococcaceae</taxon>
        <taxon>Lactococcus</taxon>
    </lineage>
</organism>
<dbReference type="Pfam" id="PF05389">
    <property type="entry name" value="MecA"/>
    <property type="match status" value="1"/>
</dbReference>
<gene>
    <name evidence="2" type="ORF">GHI93_05115</name>
</gene>
<accession>A0A7X1Z8P1</accession>
<dbReference type="RefSeq" id="WP_153495999.1">
    <property type="nucleotide sequence ID" value="NZ_CAXYUY010000020.1"/>
</dbReference>
<comment type="similarity">
    <text evidence="1">Belongs to the MecA family.</text>
</comment>